<feature type="region of interest" description="Disordered" evidence="1">
    <location>
        <begin position="188"/>
        <end position="235"/>
    </location>
</feature>
<name>A0AAD5DFU9_9CHLO</name>
<evidence type="ECO:0000313" key="3">
    <source>
        <dbReference type="EMBL" id="KAI7837250.1"/>
    </source>
</evidence>
<gene>
    <name evidence="3" type="ORF">COHA_008936</name>
</gene>
<keyword evidence="4" id="KW-1185">Reference proteome</keyword>
<dbReference type="Gene3D" id="3.30.70.1230">
    <property type="entry name" value="Nucleotide cyclase"/>
    <property type="match status" value="1"/>
</dbReference>
<sequence>MSVMVAAIRNQADLHVLPASEQFQFLHRLYVAVDALAGAHKLYKLYGSSQGFMLSTNVAEPDDNHAFTLLGAARELLQVLPQVRLPSGEALDVTLSLSSGAASSGLLGTTSLTYQLVGRSVAVARELSQTQEALPLVVTRSLVDMLPPEAAAALVPMGRASVACCPEEPQELYTLPAYRHLPLSRAVAAGDAPPPMPAAPDGGDQWAQQGSGSDAGASTRSGSPTLPVLALKQAS</sequence>
<organism evidence="3 4">
    <name type="scientific">Chlorella ohadii</name>
    <dbReference type="NCBI Taxonomy" id="2649997"/>
    <lineage>
        <taxon>Eukaryota</taxon>
        <taxon>Viridiplantae</taxon>
        <taxon>Chlorophyta</taxon>
        <taxon>core chlorophytes</taxon>
        <taxon>Trebouxiophyceae</taxon>
        <taxon>Chlorellales</taxon>
        <taxon>Chlorellaceae</taxon>
        <taxon>Chlorella clade</taxon>
        <taxon>Chlorella</taxon>
    </lineage>
</organism>
<evidence type="ECO:0000313" key="4">
    <source>
        <dbReference type="Proteomes" id="UP001205105"/>
    </source>
</evidence>
<feature type="compositionally biased region" description="Polar residues" evidence="1">
    <location>
        <begin position="206"/>
        <end position="224"/>
    </location>
</feature>
<dbReference type="AlphaFoldDB" id="A0AAD5DFU9"/>
<feature type="domain" description="Guanylate cyclase" evidence="2">
    <location>
        <begin position="2"/>
        <end position="128"/>
    </location>
</feature>
<dbReference type="PROSITE" id="PS50125">
    <property type="entry name" value="GUANYLATE_CYCLASE_2"/>
    <property type="match status" value="1"/>
</dbReference>
<evidence type="ECO:0000256" key="1">
    <source>
        <dbReference type="SAM" id="MobiDB-lite"/>
    </source>
</evidence>
<dbReference type="Proteomes" id="UP001205105">
    <property type="component" value="Unassembled WGS sequence"/>
</dbReference>
<reference evidence="3" key="1">
    <citation type="submission" date="2020-11" db="EMBL/GenBank/DDBJ databases">
        <title>Chlorella ohadii genome sequencing and assembly.</title>
        <authorList>
            <person name="Murik O."/>
            <person name="Treves H."/>
            <person name="Kedem I."/>
            <person name="Shotland Y."/>
            <person name="Kaplan A."/>
        </authorList>
    </citation>
    <scope>NUCLEOTIDE SEQUENCE</scope>
    <source>
        <strain evidence="3">1</strain>
    </source>
</reference>
<dbReference type="SUPFAM" id="SSF55073">
    <property type="entry name" value="Nucleotide cyclase"/>
    <property type="match status" value="1"/>
</dbReference>
<evidence type="ECO:0000259" key="2">
    <source>
        <dbReference type="PROSITE" id="PS50125"/>
    </source>
</evidence>
<dbReference type="Pfam" id="PF00211">
    <property type="entry name" value="Guanylate_cyc"/>
    <property type="match status" value="1"/>
</dbReference>
<dbReference type="GO" id="GO:0035556">
    <property type="term" value="P:intracellular signal transduction"/>
    <property type="evidence" value="ECO:0007669"/>
    <property type="project" value="InterPro"/>
</dbReference>
<proteinExistence type="predicted"/>
<comment type="caution">
    <text evidence="3">The sequence shown here is derived from an EMBL/GenBank/DDBJ whole genome shotgun (WGS) entry which is preliminary data.</text>
</comment>
<dbReference type="InterPro" id="IPR029787">
    <property type="entry name" value="Nucleotide_cyclase"/>
</dbReference>
<protein>
    <recommendedName>
        <fullName evidence="2">Guanylate cyclase domain-containing protein</fullName>
    </recommendedName>
</protein>
<dbReference type="EMBL" id="JADXDR010000159">
    <property type="protein sequence ID" value="KAI7837250.1"/>
    <property type="molecule type" value="Genomic_DNA"/>
</dbReference>
<dbReference type="GO" id="GO:0009190">
    <property type="term" value="P:cyclic nucleotide biosynthetic process"/>
    <property type="evidence" value="ECO:0007669"/>
    <property type="project" value="InterPro"/>
</dbReference>
<dbReference type="InterPro" id="IPR001054">
    <property type="entry name" value="A/G_cyclase"/>
</dbReference>
<accession>A0AAD5DFU9</accession>